<dbReference type="SUPFAM" id="SSF53850">
    <property type="entry name" value="Periplasmic binding protein-like II"/>
    <property type="match status" value="1"/>
</dbReference>
<feature type="signal peptide" evidence="4">
    <location>
        <begin position="1"/>
        <end position="23"/>
    </location>
</feature>
<dbReference type="Proteomes" id="UP000809621">
    <property type="component" value="Unassembled WGS sequence"/>
</dbReference>
<dbReference type="PANTHER" id="PTHR30632">
    <property type="entry name" value="MOLYBDATE-BINDING PERIPLASMIC PROTEIN"/>
    <property type="match status" value="1"/>
</dbReference>
<sequence length="248" mass="26904">MCLKKLRFIIGLAIVTLSLEVSADTVRVAVANNFFGPLKALAIDYKEYSGDELIVSTGSTGQLYAQITQGAPFDVFLSADAARPQKLVDAGLAVHPFTYAYGQLVFWSLDRSLLSNDASSLTSAAIQYLALPNPKLAPYGAAAIQVMEKTNNYASLESKLVEGKNLSVVYQFVTTGNAQAGFLSMSQIYRDGEFIDGSFWVIPSSYYQPIAQNAVILSAAIDNNAVSMFVDYLKGPRAKQIMSEFGYL</sequence>
<feature type="chain" id="PRO_5046424427" evidence="4">
    <location>
        <begin position="24"/>
        <end position="248"/>
    </location>
</feature>
<reference evidence="5 6" key="1">
    <citation type="submission" date="2021-02" db="EMBL/GenBank/DDBJ databases">
        <authorList>
            <person name="Park J.-S."/>
        </authorList>
    </citation>
    <scope>NUCLEOTIDE SEQUENCE [LARGE SCALE GENOMIC DNA]</scope>
    <source>
        <strain evidence="5 6">188UL20-2</strain>
    </source>
</reference>
<accession>A0ABS2HIE9</accession>
<dbReference type="CDD" id="cd13539">
    <property type="entry name" value="PBP2_AvModA"/>
    <property type="match status" value="1"/>
</dbReference>
<keyword evidence="3 4" id="KW-0732">Signal</keyword>
<dbReference type="RefSeq" id="WP_205157187.1">
    <property type="nucleotide sequence ID" value="NZ_JAFEUM010000001.1"/>
</dbReference>
<evidence type="ECO:0000256" key="1">
    <source>
        <dbReference type="ARBA" id="ARBA00009175"/>
    </source>
</evidence>
<evidence type="ECO:0000313" key="6">
    <source>
        <dbReference type="Proteomes" id="UP000809621"/>
    </source>
</evidence>
<evidence type="ECO:0000256" key="2">
    <source>
        <dbReference type="ARBA" id="ARBA00022723"/>
    </source>
</evidence>
<evidence type="ECO:0000256" key="3">
    <source>
        <dbReference type="ARBA" id="ARBA00022729"/>
    </source>
</evidence>
<dbReference type="EMBL" id="JAFEUM010000001">
    <property type="protein sequence ID" value="MBM7035596.1"/>
    <property type="molecule type" value="Genomic_DNA"/>
</dbReference>
<dbReference type="PANTHER" id="PTHR30632:SF14">
    <property type="entry name" value="TUNGSTATE_MOLYBDATE_CHROMATE-BINDING PROTEIN MODA"/>
    <property type="match status" value="1"/>
</dbReference>
<dbReference type="Pfam" id="PF13531">
    <property type="entry name" value="SBP_bac_11"/>
    <property type="match status" value="1"/>
</dbReference>
<dbReference type="Gene3D" id="3.40.190.10">
    <property type="entry name" value="Periplasmic binding protein-like II"/>
    <property type="match status" value="2"/>
</dbReference>
<keyword evidence="6" id="KW-1185">Reference proteome</keyword>
<comment type="caution">
    <text evidence="5">The sequence shown here is derived from an EMBL/GenBank/DDBJ whole genome shotgun (WGS) entry which is preliminary data.</text>
</comment>
<keyword evidence="2" id="KW-0479">Metal-binding</keyword>
<dbReference type="NCBIfam" id="TIGR01256">
    <property type="entry name" value="modA"/>
    <property type="match status" value="1"/>
</dbReference>
<proteinExistence type="inferred from homology"/>
<dbReference type="InterPro" id="IPR005950">
    <property type="entry name" value="ModA"/>
</dbReference>
<evidence type="ECO:0000313" key="5">
    <source>
        <dbReference type="EMBL" id="MBM7035596.1"/>
    </source>
</evidence>
<organism evidence="5 6">
    <name type="scientific">Vibrio ulleungensis</name>
    <dbReference type="NCBI Taxonomy" id="2807619"/>
    <lineage>
        <taxon>Bacteria</taxon>
        <taxon>Pseudomonadati</taxon>
        <taxon>Pseudomonadota</taxon>
        <taxon>Gammaproteobacteria</taxon>
        <taxon>Vibrionales</taxon>
        <taxon>Vibrionaceae</taxon>
        <taxon>Vibrio</taxon>
    </lineage>
</organism>
<protein>
    <submittedName>
        <fullName evidence="5">Molybdate ABC transporter substrate-binding protein</fullName>
    </submittedName>
</protein>
<dbReference type="InterPro" id="IPR050682">
    <property type="entry name" value="ModA/WtpA"/>
</dbReference>
<gene>
    <name evidence="5" type="primary">modA</name>
    <name evidence="5" type="ORF">JQC93_04175</name>
</gene>
<comment type="similarity">
    <text evidence="1">Belongs to the bacterial solute-binding protein ModA family.</text>
</comment>
<evidence type="ECO:0000256" key="4">
    <source>
        <dbReference type="SAM" id="SignalP"/>
    </source>
</evidence>
<name>A0ABS2HIE9_9VIBR</name>
<dbReference type="InterPro" id="IPR044084">
    <property type="entry name" value="AvModA-like_subst-bd"/>
</dbReference>
<dbReference type="PIRSF" id="PIRSF004846">
    <property type="entry name" value="ModA"/>
    <property type="match status" value="1"/>
</dbReference>